<dbReference type="InterPro" id="IPR011990">
    <property type="entry name" value="TPR-like_helical_dom_sf"/>
</dbReference>
<protein>
    <recommendedName>
        <fullName evidence="2">Clr5 domain-containing protein</fullName>
    </recommendedName>
</protein>
<comment type="caution">
    <text evidence="3">The sequence shown here is derived from an EMBL/GenBank/DDBJ whole genome shotgun (WGS) entry which is preliminary data.</text>
</comment>
<feature type="region of interest" description="Disordered" evidence="1">
    <location>
        <begin position="620"/>
        <end position="659"/>
    </location>
</feature>
<dbReference type="InterPro" id="IPR025676">
    <property type="entry name" value="Clr5_dom"/>
</dbReference>
<dbReference type="Pfam" id="PF14420">
    <property type="entry name" value="Clr5"/>
    <property type="match status" value="1"/>
</dbReference>
<evidence type="ECO:0000313" key="3">
    <source>
        <dbReference type="EMBL" id="KAJ3554641.1"/>
    </source>
</evidence>
<dbReference type="Proteomes" id="UP001148614">
    <property type="component" value="Unassembled WGS sequence"/>
</dbReference>
<evidence type="ECO:0000313" key="4">
    <source>
        <dbReference type="Proteomes" id="UP001148614"/>
    </source>
</evidence>
<feature type="compositionally biased region" description="Basic and acidic residues" evidence="1">
    <location>
        <begin position="647"/>
        <end position="659"/>
    </location>
</feature>
<dbReference type="SUPFAM" id="SSF48452">
    <property type="entry name" value="TPR-like"/>
    <property type="match status" value="1"/>
</dbReference>
<gene>
    <name evidence="3" type="ORF">NPX13_g10562</name>
</gene>
<reference evidence="3" key="1">
    <citation type="submission" date="2022-07" db="EMBL/GenBank/DDBJ databases">
        <title>Genome Sequence of Xylaria arbuscula.</title>
        <authorList>
            <person name="Buettner E."/>
        </authorList>
    </citation>
    <scope>NUCLEOTIDE SEQUENCE</scope>
    <source>
        <strain evidence="3">VT107</strain>
    </source>
</reference>
<sequence>MEPYLGNNHASSQLINSEVEWALSSGTPIPNVVNPASRPFQVPTTPLAIRPDSHNTASNNPPQPDIEPQTSRRISRQEWESHRKVIQSHYYSKTLKELRILMAATAGESQWKKKLTHWGLNGKNVKPRVTKFIKKRAYRRQIESNKLTQFTIKGELVPMDKVGRYLKDAPVEPTSPTGSTPSGLTYKTLSPRLTTTTLNAGESVRDGSEICEQPANPLTQNVESLGTIKMAFWDGHPIDYFLSEFTTAKLQAQHDEYASAKEKFTKAIEGCKALLGPIHAQTIMVCGVLVKEALRNSDVATAIDIVHQSHNAHRNLLGIDHKKTWVSLASMGKVYFEAGKIHDAYHMLSNARDGIRRHAASASSEDQYLCTKNITMDIVKILQAQEDYEAITTEYMQLITQAESLGDLYLPDVTVIKHDLVHIFYTQEWECVVEASEKTHLPLIRLEELMQSIVKINKFPKRHTHKRACALEHLRSFYHQTRQNAKLVEFLENVEKELSTTNLPEDTGMRRLKRGLAESFSWLGFSDKAEWWLLHLKEEIEDNSDALSRDSLTILVELAEMHLTHGHQDQAREYFQKSQQLAKEILPKDHAFHKRIQRSISHGKSLSGCCPDCHITPDASSETLSMGDNGEKSNHEDTSDEGSEYEDCSHGGLDHDDND</sequence>
<feature type="region of interest" description="Disordered" evidence="1">
    <location>
        <begin position="33"/>
        <end position="72"/>
    </location>
</feature>
<evidence type="ECO:0000259" key="2">
    <source>
        <dbReference type="Pfam" id="PF14420"/>
    </source>
</evidence>
<name>A0A9W8THV9_9PEZI</name>
<dbReference type="EMBL" id="JANPWZ010003031">
    <property type="protein sequence ID" value="KAJ3554641.1"/>
    <property type="molecule type" value="Genomic_DNA"/>
</dbReference>
<dbReference type="Gene3D" id="1.25.40.10">
    <property type="entry name" value="Tetratricopeptide repeat domain"/>
    <property type="match status" value="2"/>
</dbReference>
<feature type="domain" description="Clr5" evidence="2">
    <location>
        <begin position="76"/>
        <end position="120"/>
    </location>
</feature>
<accession>A0A9W8THV9</accession>
<organism evidence="3 4">
    <name type="scientific">Xylaria arbuscula</name>
    <dbReference type="NCBI Taxonomy" id="114810"/>
    <lineage>
        <taxon>Eukaryota</taxon>
        <taxon>Fungi</taxon>
        <taxon>Dikarya</taxon>
        <taxon>Ascomycota</taxon>
        <taxon>Pezizomycotina</taxon>
        <taxon>Sordariomycetes</taxon>
        <taxon>Xylariomycetidae</taxon>
        <taxon>Xylariales</taxon>
        <taxon>Xylariaceae</taxon>
        <taxon>Xylaria</taxon>
    </lineage>
</organism>
<dbReference type="AlphaFoldDB" id="A0A9W8THV9"/>
<keyword evidence="4" id="KW-1185">Reference proteome</keyword>
<evidence type="ECO:0000256" key="1">
    <source>
        <dbReference type="SAM" id="MobiDB-lite"/>
    </source>
</evidence>
<proteinExistence type="predicted"/>